<dbReference type="Pfam" id="PF08534">
    <property type="entry name" value="Redoxin"/>
    <property type="match status" value="1"/>
</dbReference>
<dbReference type="CDD" id="cd02966">
    <property type="entry name" value="TlpA_like_family"/>
    <property type="match status" value="1"/>
</dbReference>
<name>A0A7L9U8J1_9BURK</name>
<dbReference type="AlphaFoldDB" id="A0A7L9U8J1"/>
<evidence type="ECO:0000256" key="2">
    <source>
        <dbReference type="ARBA" id="ARBA00022748"/>
    </source>
</evidence>
<keyword evidence="5" id="KW-0732">Signal</keyword>
<evidence type="ECO:0000313" key="8">
    <source>
        <dbReference type="Proteomes" id="UP000593875"/>
    </source>
</evidence>
<dbReference type="EMBL" id="CP062941">
    <property type="protein sequence ID" value="QOL51373.1"/>
    <property type="molecule type" value="Genomic_DNA"/>
</dbReference>
<dbReference type="PANTHER" id="PTHR42852:SF6">
    <property type="entry name" value="THIOL:DISULFIDE INTERCHANGE PROTEIN DSBE"/>
    <property type="match status" value="1"/>
</dbReference>
<evidence type="ECO:0000256" key="5">
    <source>
        <dbReference type="SAM" id="SignalP"/>
    </source>
</evidence>
<protein>
    <submittedName>
        <fullName evidence="7">TlpA family protein disulfide reductase</fullName>
    </submittedName>
</protein>
<dbReference type="InterPro" id="IPR013766">
    <property type="entry name" value="Thioredoxin_domain"/>
</dbReference>
<dbReference type="PROSITE" id="PS00194">
    <property type="entry name" value="THIOREDOXIN_1"/>
    <property type="match status" value="1"/>
</dbReference>
<dbReference type="GO" id="GO:0017004">
    <property type="term" value="P:cytochrome complex assembly"/>
    <property type="evidence" value="ECO:0007669"/>
    <property type="project" value="UniProtKB-KW"/>
</dbReference>
<gene>
    <name evidence="7" type="ORF">LPB04_08995</name>
</gene>
<keyword evidence="8" id="KW-1185">Reference proteome</keyword>
<dbReference type="InterPro" id="IPR036249">
    <property type="entry name" value="Thioredoxin-like_sf"/>
</dbReference>
<dbReference type="Proteomes" id="UP000593875">
    <property type="component" value="Chromosome"/>
</dbReference>
<dbReference type="GO" id="GO:0015036">
    <property type="term" value="F:disulfide oxidoreductase activity"/>
    <property type="evidence" value="ECO:0007669"/>
    <property type="project" value="UniProtKB-ARBA"/>
</dbReference>
<keyword evidence="2" id="KW-0201">Cytochrome c-type biogenesis</keyword>
<feature type="domain" description="Thioredoxin" evidence="6">
    <location>
        <begin position="51"/>
        <end position="190"/>
    </location>
</feature>
<dbReference type="InterPro" id="IPR050553">
    <property type="entry name" value="Thioredoxin_ResA/DsbE_sf"/>
</dbReference>
<comment type="subcellular location">
    <subcellularLocation>
        <location evidence="1">Cell envelope</location>
    </subcellularLocation>
</comment>
<accession>A0A7L9U8J1</accession>
<feature type="chain" id="PRO_5033027767" evidence="5">
    <location>
        <begin position="25"/>
        <end position="190"/>
    </location>
</feature>
<dbReference type="KEGG" id="mlir:LPB04_08995"/>
<dbReference type="InterPro" id="IPR013740">
    <property type="entry name" value="Redoxin"/>
</dbReference>
<dbReference type="PROSITE" id="PS51352">
    <property type="entry name" value="THIOREDOXIN_2"/>
    <property type="match status" value="1"/>
</dbReference>
<feature type="signal peptide" evidence="5">
    <location>
        <begin position="1"/>
        <end position="24"/>
    </location>
</feature>
<dbReference type="RefSeq" id="WP_193688348.1">
    <property type="nucleotide sequence ID" value="NZ_CP062941.1"/>
</dbReference>
<evidence type="ECO:0000313" key="7">
    <source>
        <dbReference type="EMBL" id="QOL51373.1"/>
    </source>
</evidence>
<dbReference type="PANTHER" id="PTHR42852">
    <property type="entry name" value="THIOL:DISULFIDE INTERCHANGE PROTEIN DSBE"/>
    <property type="match status" value="1"/>
</dbReference>
<evidence type="ECO:0000259" key="6">
    <source>
        <dbReference type="PROSITE" id="PS51352"/>
    </source>
</evidence>
<reference evidence="7 8" key="1">
    <citation type="submission" date="2020-10" db="EMBL/GenBank/DDBJ databases">
        <title>Genome sequencing of Massilia sp. LPB0304.</title>
        <authorList>
            <person name="Kim J."/>
        </authorList>
    </citation>
    <scope>NUCLEOTIDE SEQUENCE [LARGE SCALE GENOMIC DNA]</scope>
    <source>
        <strain evidence="7 8">LPB0304</strain>
    </source>
</reference>
<evidence type="ECO:0000256" key="3">
    <source>
        <dbReference type="ARBA" id="ARBA00023157"/>
    </source>
</evidence>
<dbReference type="SUPFAM" id="SSF52833">
    <property type="entry name" value="Thioredoxin-like"/>
    <property type="match status" value="1"/>
</dbReference>
<organism evidence="7 8">
    <name type="scientific">Massilia litorea</name>
    <dbReference type="NCBI Taxonomy" id="2769491"/>
    <lineage>
        <taxon>Bacteria</taxon>
        <taxon>Pseudomonadati</taxon>
        <taxon>Pseudomonadota</taxon>
        <taxon>Betaproteobacteria</taxon>
        <taxon>Burkholderiales</taxon>
        <taxon>Oxalobacteraceae</taxon>
        <taxon>Telluria group</taxon>
        <taxon>Massilia</taxon>
    </lineage>
</organism>
<dbReference type="Gene3D" id="3.40.30.10">
    <property type="entry name" value="Glutaredoxin"/>
    <property type="match status" value="1"/>
</dbReference>
<proteinExistence type="predicted"/>
<dbReference type="InterPro" id="IPR017937">
    <property type="entry name" value="Thioredoxin_CS"/>
</dbReference>
<sequence length="190" mass="19821">MKNKKMAAVAAVAAIFCALGVVFGSKTKPVPAPLTTSIAPAGTPDGGGPAHTASTHLYAQTLNDLSGKPQSLSQWKGKPLLVNFWATWCGPCVQEMPELSALANEEAGKRFNVIGLGIDSPSAMSEFAAKHNIKYPLYVGGMGGTELSRAFGNTNGGLPFTVLIGADGQVRKTYLGKLKFDELKADLAAL</sequence>
<keyword evidence="3" id="KW-1015">Disulfide bond</keyword>
<evidence type="ECO:0000256" key="1">
    <source>
        <dbReference type="ARBA" id="ARBA00004196"/>
    </source>
</evidence>
<evidence type="ECO:0000256" key="4">
    <source>
        <dbReference type="ARBA" id="ARBA00023284"/>
    </source>
</evidence>
<dbReference type="GO" id="GO:0030313">
    <property type="term" value="C:cell envelope"/>
    <property type="evidence" value="ECO:0007669"/>
    <property type="project" value="UniProtKB-SubCell"/>
</dbReference>
<keyword evidence="4" id="KW-0676">Redox-active center</keyword>